<name>A0AAJ0MU87_9PEZI</name>
<keyword evidence="3" id="KW-1185">Reference proteome</keyword>
<dbReference type="PANTHER" id="PTHR35569">
    <property type="entry name" value="CYANAMIDE HYDRATASE DDI2-RELATED"/>
    <property type="match status" value="1"/>
</dbReference>
<feature type="region of interest" description="Disordered" evidence="1">
    <location>
        <begin position="1"/>
        <end position="35"/>
    </location>
</feature>
<feature type="compositionally biased region" description="Low complexity" evidence="1">
    <location>
        <begin position="1"/>
        <end position="17"/>
    </location>
</feature>
<proteinExistence type="predicted"/>
<gene>
    <name evidence="2" type="ORF">B0T23DRAFT_333135</name>
</gene>
<sequence>MGSRTSSNSASISSTGTVGTDPGSNSKSVSSPSVSDQGTITAALRALMPTHPACTDALVLARTHLPATILYHSFRVYMYAQASMRITPWTDTADPSLPLNFPGIARISPVYGECATSTPPHILFVVCILHAIGLAPEYDAIAEQFELIGADVAAHLLHSHNIPALAVREAWLAIALHTNPTIAERMSGAARALRFAKRADFGFCPVPPADSLPGGATSANLLKWQLPRLEIKKQLGDAIVRQALKESQKAPRGSWASELVRGKEEHPDWEGINKCFNLF</sequence>
<protein>
    <submittedName>
        <fullName evidence="2">Uncharacterized protein</fullName>
    </submittedName>
</protein>
<organism evidence="2 3">
    <name type="scientific">Neurospora hispaniola</name>
    <dbReference type="NCBI Taxonomy" id="588809"/>
    <lineage>
        <taxon>Eukaryota</taxon>
        <taxon>Fungi</taxon>
        <taxon>Dikarya</taxon>
        <taxon>Ascomycota</taxon>
        <taxon>Pezizomycotina</taxon>
        <taxon>Sordariomycetes</taxon>
        <taxon>Sordariomycetidae</taxon>
        <taxon>Sordariales</taxon>
        <taxon>Sordariaceae</taxon>
        <taxon>Neurospora</taxon>
    </lineage>
</organism>
<accession>A0AAJ0MU87</accession>
<dbReference type="SUPFAM" id="SSF109604">
    <property type="entry name" value="HD-domain/PDEase-like"/>
    <property type="match status" value="1"/>
</dbReference>
<reference evidence="2 3" key="1">
    <citation type="journal article" date="2023" name="Mol. Phylogenet. Evol.">
        <title>Genome-scale phylogeny and comparative genomics of the fungal order Sordariales.</title>
        <authorList>
            <person name="Hensen N."/>
            <person name="Bonometti L."/>
            <person name="Westerberg I."/>
            <person name="Brannstrom I.O."/>
            <person name="Guillou S."/>
            <person name="Cros-Aarteil S."/>
            <person name="Calhoun S."/>
            <person name="Haridas S."/>
            <person name="Kuo A."/>
            <person name="Mondo S."/>
            <person name="Pangilinan J."/>
            <person name="Riley R."/>
            <person name="LaButti K."/>
            <person name="Andreopoulos B."/>
            <person name="Lipzen A."/>
            <person name="Chen C."/>
            <person name="Yan M."/>
            <person name="Daum C."/>
            <person name="Ng V."/>
            <person name="Clum A."/>
            <person name="Steindorff A."/>
            <person name="Ohm R.A."/>
            <person name="Martin F."/>
            <person name="Silar P."/>
            <person name="Natvig D.O."/>
            <person name="Lalanne C."/>
            <person name="Gautier V."/>
            <person name="Ament-Velasquez S.L."/>
            <person name="Kruys A."/>
            <person name="Hutchinson M.I."/>
            <person name="Powell A.J."/>
            <person name="Barry K."/>
            <person name="Miller A.N."/>
            <person name="Grigoriev I.V."/>
            <person name="Debuchy R."/>
            <person name="Gladieux P."/>
            <person name="Hiltunen Thoren M."/>
            <person name="Johannesson H."/>
        </authorList>
    </citation>
    <scope>NUCLEOTIDE SEQUENCE [LARGE SCALE GENOMIC DNA]</scope>
    <source>
        <strain evidence="2 3">FGSC 10403</strain>
    </source>
</reference>
<dbReference type="RefSeq" id="XP_062695613.1">
    <property type="nucleotide sequence ID" value="XM_062835756.1"/>
</dbReference>
<dbReference type="AlphaFoldDB" id="A0AAJ0MU87"/>
<evidence type="ECO:0000313" key="3">
    <source>
        <dbReference type="Proteomes" id="UP001285908"/>
    </source>
</evidence>
<evidence type="ECO:0000313" key="2">
    <source>
        <dbReference type="EMBL" id="KAK3497349.1"/>
    </source>
</evidence>
<evidence type="ECO:0000256" key="1">
    <source>
        <dbReference type="SAM" id="MobiDB-lite"/>
    </source>
</evidence>
<dbReference type="PANTHER" id="PTHR35569:SF1">
    <property type="entry name" value="CYANAMIDE HYDRATASE DDI2-RELATED"/>
    <property type="match status" value="1"/>
</dbReference>
<dbReference type="GeneID" id="87873378"/>
<dbReference type="EMBL" id="JAULSX010000002">
    <property type="protein sequence ID" value="KAK3497349.1"/>
    <property type="molecule type" value="Genomic_DNA"/>
</dbReference>
<comment type="caution">
    <text evidence="2">The sequence shown here is derived from an EMBL/GenBank/DDBJ whole genome shotgun (WGS) entry which is preliminary data.</text>
</comment>
<feature type="compositionally biased region" description="Low complexity" evidence="1">
    <location>
        <begin position="24"/>
        <end position="35"/>
    </location>
</feature>
<dbReference type="Proteomes" id="UP001285908">
    <property type="component" value="Unassembled WGS sequence"/>
</dbReference>